<comment type="caution">
    <text evidence="1">The sequence shown here is derived from an EMBL/GenBank/DDBJ whole genome shotgun (WGS) entry which is preliminary data.</text>
</comment>
<organism evidence="1 2">
    <name type="scientific">Candidatus Staskawiczbacteria bacterium RIFCSPHIGHO2_01_FULL_34_27</name>
    <dbReference type="NCBI Taxonomy" id="1802199"/>
    <lineage>
        <taxon>Bacteria</taxon>
        <taxon>Candidatus Staskawicziibacteriota</taxon>
    </lineage>
</organism>
<dbReference type="EMBL" id="MHOL01000004">
    <property type="protein sequence ID" value="OGZ63265.1"/>
    <property type="molecule type" value="Genomic_DNA"/>
</dbReference>
<proteinExistence type="predicted"/>
<sequence>MDSKRLQIKDLRMLFFSSHEERIENKLILREDEELKDFAHIAYSGFPIVHAKEIPMLRKKGLKFKVSKPITYLGLTLKQRKLLGERKAFFVERGSLGIFLIRRPPPAHLFSE</sequence>
<name>A0A1G2HLC1_9BACT</name>
<dbReference type="AlphaFoldDB" id="A0A1G2HLC1"/>
<gene>
    <name evidence="1" type="ORF">A2639_02375</name>
</gene>
<accession>A0A1G2HLC1</accession>
<protein>
    <submittedName>
        <fullName evidence="1">Uncharacterized protein</fullName>
    </submittedName>
</protein>
<evidence type="ECO:0000313" key="1">
    <source>
        <dbReference type="EMBL" id="OGZ63265.1"/>
    </source>
</evidence>
<dbReference type="Proteomes" id="UP000178991">
    <property type="component" value="Unassembled WGS sequence"/>
</dbReference>
<reference evidence="1 2" key="1">
    <citation type="journal article" date="2016" name="Nat. Commun.">
        <title>Thousands of microbial genomes shed light on interconnected biogeochemical processes in an aquifer system.</title>
        <authorList>
            <person name="Anantharaman K."/>
            <person name="Brown C.T."/>
            <person name="Hug L.A."/>
            <person name="Sharon I."/>
            <person name="Castelle C.J."/>
            <person name="Probst A.J."/>
            <person name="Thomas B.C."/>
            <person name="Singh A."/>
            <person name="Wilkins M.J."/>
            <person name="Karaoz U."/>
            <person name="Brodie E.L."/>
            <person name="Williams K.H."/>
            <person name="Hubbard S.S."/>
            <person name="Banfield J.F."/>
        </authorList>
    </citation>
    <scope>NUCLEOTIDE SEQUENCE [LARGE SCALE GENOMIC DNA]</scope>
</reference>
<evidence type="ECO:0000313" key="2">
    <source>
        <dbReference type="Proteomes" id="UP000178991"/>
    </source>
</evidence>